<evidence type="ECO:0000313" key="3">
    <source>
        <dbReference type="Proteomes" id="UP000298159"/>
    </source>
</evidence>
<keyword evidence="3" id="KW-1185">Reference proteome</keyword>
<accession>A0A4Z1CXX2</accession>
<keyword evidence="1" id="KW-0812">Transmembrane</keyword>
<proteinExistence type="predicted"/>
<name>A0A4Z1CXX2_9ACTN</name>
<evidence type="ECO:0000313" key="2">
    <source>
        <dbReference type="EMBL" id="TGN73829.1"/>
    </source>
</evidence>
<sequence length="67" mass="7119">MPEALVGVTVRQPCCPVRESRSVTLALAVVLAMQKMATIVALVVRFVAVRAAAAGRRAVMCPPVRMV</sequence>
<dbReference type="Proteomes" id="UP000298159">
    <property type="component" value="Unassembled WGS sequence"/>
</dbReference>
<dbReference type="AlphaFoldDB" id="A0A4Z1CXX2"/>
<protein>
    <submittedName>
        <fullName evidence="2">Uncharacterized protein</fullName>
    </submittedName>
</protein>
<comment type="caution">
    <text evidence="2">The sequence shown here is derived from an EMBL/GenBank/DDBJ whole genome shotgun (WGS) entry which is preliminary data.</text>
</comment>
<reference evidence="2 3" key="1">
    <citation type="submission" date="2019-04" db="EMBL/GenBank/DDBJ databases">
        <title>Streptomyces sp. nov. Bv016 isolated from bark of Buahinia variegata.</title>
        <authorList>
            <person name="Kanchanasin P."/>
            <person name="Tanasupawat S."/>
            <person name="Yuki M."/>
            <person name="Kudo T."/>
        </authorList>
    </citation>
    <scope>NUCLEOTIDE SEQUENCE [LARGE SCALE GENOMIC DNA]</scope>
    <source>
        <strain evidence="2 3">Bv016</strain>
    </source>
</reference>
<feature type="transmembrane region" description="Helical" evidence="1">
    <location>
        <begin position="25"/>
        <end position="48"/>
    </location>
</feature>
<evidence type="ECO:0000256" key="1">
    <source>
        <dbReference type="SAM" id="Phobius"/>
    </source>
</evidence>
<dbReference type="EMBL" id="SRRT01000007">
    <property type="protein sequence ID" value="TGN73829.1"/>
    <property type="molecule type" value="Genomic_DNA"/>
</dbReference>
<keyword evidence="1" id="KW-1133">Transmembrane helix</keyword>
<keyword evidence="1" id="KW-0472">Membrane</keyword>
<organism evidence="2 3">
    <name type="scientific">Streptomyces bauhiniae</name>
    <dbReference type="NCBI Taxonomy" id="2340725"/>
    <lineage>
        <taxon>Bacteria</taxon>
        <taxon>Bacillati</taxon>
        <taxon>Actinomycetota</taxon>
        <taxon>Actinomycetes</taxon>
        <taxon>Kitasatosporales</taxon>
        <taxon>Streptomycetaceae</taxon>
        <taxon>Streptomyces</taxon>
    </lineage>
</organism>
<gene>
    <name evidence="2" type="ORF">E5083_23865</name>
</gene>